<evidence type="ECO:0000256" key="1">
    <source>
        <dbReference type="SAM" id="MobiDB-lite"/>
    </source>
</evidence>
<dbReference type="SMART" id="SM01324">
    <property type="entry name" value="YARHG"/>
    <property type="match status" value="1"/>
</dbReference>
<comment type="caution">
    <text evidence="3">The sequence shown here is derived from an EMBL/GenBank/DDBJ whole genome shotgun (WGS) entry which is preliminary data.</text>
</comment>
<evidence type="ECO:0000313" key="3">
    <source>
        <dbReference type="EMBL" id="MBB6041109.1"/>
    </source>
</evidence>
<dbReference type="RefSeq" id="WP_183683650.1">
    <property type="nucleotide sequence ID" value="NZ_JACHHH010000004.1"/>
</dbReference>
<feature type="compositionally biased region" description="Basic and acidic residues" evidence="1">
    <location>
        <begin position="42"/>
        <end position="63"/>
    </location>
</feature>
<evidence type="ECO:0000313" key="4">
    <source>
        <dbReference type="Proteomes" id="UP000522163"/>
    </source>
</evidence>
<dbReference type="GeneID" id="85015952"/>
<dbReference type="InterPro" id="IPR038434">
    <property type="entry name" value="YARHG_sf"/>
</dbReference>
<dbReference type="PROSITE" id="PS51257">
    <property type="entry name" value="PROKAR_LIPOPROTEIN"/>
    <property type="match status" value="1"/>
</dbReference>
<name>A0A7W9SFF1_9FIRM</name>
<protein>
    <recommendedName>
        <fullName evidence="2">YARHG domain-containing protein</fullName>
    </recommendedName>
</protein>
<feature type="compositionally biased region" description="Low complexity" evidence="1">
    <location>
        <begin position="64"/>
        <end position="78"/>
    </location>
</feature>
<sequence>MKRTMMKKKGTGAVLQKGLAIVFLGLLLSLSLVSCKGNSQAKESEGTKAEESTSVKAEEKADESTVATEESTSAGSEELSYDSGAVNKSNIFASYPGDAMWKSTANEYMLIPYIKDGKEQIEFRLYGEAKFLLEGLSFSKTEQNGLKVSGKMRNLKDNSWNGDADVTWNSLETIDYPIVTLTNGTEFTDVDMGGDYSYAGLVNSTGQSNAGTATNASEFIFPYANERLIARGEYESLDAATLRLAINEIYARHGRQYDTQDLNAYFSSKSWYRPQYSKSEFDKIESQVLNSYERENIKILTGYRDSLLGKVG</sequence>
<dbReference type="InterPro" id="IPR025582">
    <property type="entry name" value="YARHG_dom"/>
</dbReference>
<dbReference type="EMBL" id="JACHHH010000004">
    <property type="protein sequence ID" value="MBB6041109.1"/>
    <property type="molecule type" value="Genomic_DNA"/>
</dbReference>
<proteinExistence type="predicted"/>
<feature type="region of interest" description="Disordered" evidence="1">
    <location>
        <begin position="40"/>
        <end position="80"/>
    </location>
</feature>
<dbReference type="AlphaFoldDB" id="A0A7W9SFF1"/>
<dbReference type="Pfam" id="PF13308">
    <property type="entry name" value="YARHG"/>
    <property type="match status" value="1"/>
</dbReference>
<gene>
    <name evidence="3" type="ORF">HNQ46_001081</name>
</gene>
<feature type="domain" description="YARHG" evidence="2">
    <location>
        <begin position="217"/>
        <end position="305"/>
    </location>
</feature>
<evidence type="ECO:0000259" key="2">
    <source>
        <dbReference type="SMART" id="SM01324"/>
    </source>
</evidence>
<organism evidence="3 4">
    <name type="scientific">Oribacterium sinus</name>
    <dbReference type="NCBI Taxonomy" id="237576"/>
    <lineage>
        <taxon>Bacteria</taxon>
        <taxon>Bacillati</taxon>
        <taxon>Bacillota</taxon>
        <taxon>Clostridia</taxon>
        <taxon>Lachnospirales</taxon>
        <taxon>Lachnospiraceae</taxon>
        <taxon>Oribacterium</taxon>
    </lineage>
</organism>
<accession>A0A7W9SFF1</accession>
<dbReference type="Gene3D" id="1.20.58.1690">
    <property type="match status" value="1"/>
</dbReference>
<dbReference type="Proteomes" id="UP000522163">
    <property type="component" value="Unassembled WGS sequence"/>
</dbReference>
<reference evidence="3 4" key="1">
    <citation type="submission" date="2020-08" db="EMBL/GenBank/DDBJ databases">
        <title>Genomic Encyclopedia of Type Strains, Phase IV (KMG-IV): sequencing the most valuable type-strain genomes for metagenomic binning, comparative biology and taxonomic classification.</title>
        <authorList>
            <person name="Goeker M."/>
        </authorList>
    </citation>
    <scope>NUCLEOTIDE SEQUENCE [LARGE SCALE GENOMIC DNA]</scope>
    <source>
        <strain evidence="3 4">DSM 17245</strain>
    </source>
</reference>